<evidence type="ECO:0000313" key="4">
    <source>
        <dbReference type="Proteomes" id="UP000484255"/>
    </source>
</evidence>
<protein>
    <submittedName>
        <fullName evidence="3">NfeD family protein</fullName>
    </submittedName>
</protein>
<dbReference type="RefSeq" id="WP_163457059.1">
    <property type="nucleotide sequence ID" value="NZ_JAAGOH010000007.1"/>
</dbReference>
<dbReference type="Proteomes" id="UP000484255">
    <property type="component" value="Unassembled WGS sequence"/>
</dbReference>
<evidence type="ECO:0000313" key="3">
    <source>
        <dbReference type="EMBL" id="NDY91213.1"/>
    </source>
</evidence>
<evidence type="ECO:0000256" key="1">
    <source>
        <dbReference type="SAM" id="Phobius"/>
    </source>
</evidence>
<reference evidence="3 4" key="1">
    <citation type="submission" date="2020-02" db="EMBL/GenBank/DDBJ databases">
        <title>Ideonella bacterium strain TBM-1.</title>
        <authorList>
            <person name="Chen W.-M."/>
        </authorList>
    </citation>
    <scope>NUCLEOTIDE SEQUENCE [LARGE SCALE GENOMIC DNA]</scope>
    <source>
        <strain evidence="3 4">TBM-1</strain>
    </source>
</reference>
<accession>A0A7C9PGD1</accession>
<evidence type="ECO:0000259" key="2">
    <source>
        <dbReference type="Pfam" id="PF01957"/>
    </source>
</evidence>
<dbReference type="InterPro" id="IPR002810">
    <property type="entry name" value="NfeD-like_C"/>
</dbReference>
<feature type="domain" description="NfeD-like C-terminal" evidence="2">
    <location>
        <begin position="89"/>
        <end position="142"/>
    </location>
</feature>
<keyword evidence="1" id="KW-1133">Transmembrane helix</keyword>
<comment type="caution">
    <text evidence="3">The sequence shown here is derived from an EMBL/GenBank/DDBJ whole genome shotgun (WGS) entry which is preliminary data.</text>
</comment>
<keyword evidence="1" id="KW-0472">Membrane</keyword>
<feature type="transmembrane region" description="Helical" evidence="1">
    <location>
        <begin position="6"/>
        <end position="23"/>
    </location>
</feature>
<keyword evidence="1" id="KW-0812">Transmembrane</keyword>
<gene>
    <name evidence="3" type="ORF">G3A44_08395</name>
</gene>
<name>A0A7C9PGD1_9BURK</name>
<dbReference type="Pfam" id="PF01957">
    <property type="entry name" value="NfeD"/>
    <property type="match status" value="1"/>
</dbReference>
<dbReference type="AlphaFoldDB" id="A0A7C9PGD1"/>
<organism evidence="3 4">
    <name type="scientific">Ideonella livida</name>
    <dbReference type="NCBI Taxonomy" id="2707176"/>
    <lineage>
        <taxon>Bacteria</taxon>
        <taxon>Pseudomonadati</taxon>
        <taxon>Pseudomonadota</taxon>
        <taxon>Betaproteobacteria</taxon>
        <taxon>Burkholderiales</taxon>
        <taxon>Sphaerotilaceae</taxon>
        <taxon>Ideonella</taxon>
    </lineage>
</organism>
<sequence>MFDLSIGAAWWVAAGLLVTLELLTGTFYLLMLALGASAAALLALAGASATLQFVGAALVGGGATVAWHLRRGRRHEVPAAADPAVLLDLGARVVVEHWSPDGRARVHYRGAAWDAVCAPGVACCPGWHHVVSIQGSQLILKPQQDTAVASDRAGAADAAHP</sequence>
<proteinExistence type="predicted"/>
<dbReference type="EMBL" id="JAAGOH010000007">
    <property type="protein sequence ID" value="NDY91213.1"/>
    <property type="molecule type" value="Genomic_DNA"/>
</dbReference>
<keyword evidence="4" id="KW-1185">Reference proteome</keyword>